<dbReference type="InterPro" id="IPR006153">
    <property type="entry name" value="Cation/H_exchanger_TM"/>
</dbReference>
<feature type="transmembrane region" description="Helical" evidence="6">
    <location>
        <begin position="326"/>
        <end position="347"/>
    </location>
</feature>
<feature type="transmembrane region" description="Helical" evidence="6">
    <location>
        <begin position="102"/>
        <end position="123"/>
    </location>
</feature>
<comment type="subcellular location">
    <subcellularLocation>
        <location evidence="1">Membrane</location>
        <topology evidence="1">Multi-pass membrane protein</topology>
    </subcellularLocation>
</comment>
<feature type="region of interest" description="Disordered" evidence="5">
    <location>
        <begin position="462"/>
        <end position="492"/>
    </location>
</feature>
<protein>
    <submittedName>
        <fullName evidence="8">Cation/H+ exchanger</fullName>
    </submittedName>
</protein>
<evidence type="ECO:0000256" key="3">
    <source>
        <dbReference type="ARBA" id="ARBA00022989"/>
    </source>
</evidence>
<feature type="transmembrane region" description="Helical" evidence="6">
    <location>
        <begin position="411"/>
        <end position="434"/>
    </location>
</feature>
<dbReference type="GO" id="GO:0042391">
    <property type="term" value="P:regulation of membrane potential"/>
    <property type="evidence" value="ECO:0007669"/>
    <property type="project" value="InterPro"/>
</dbReference>
<keyword evidence="9" id="KW-1185">Reference proteome</keyword>
<dbReference type="PANTHER" id="PTHR31382">
    <property type="entry name" value="NA(+)/H(+) ANTIPORTER"/>
    <property type="match status" value="1"/>
</dbReference>
<dbReference type="EMBL" id="ML977321">
    <property type="protein sequence ID" value="KAF2116135.1"/>
    <property type="molecule type" value="Genomic_DNA"/>
</dbReference>
<dbReference type="Gene3D" id="1.20.1530.20">
    <property type="match status" value="1"/>
</dbReference>
<dbReference type="AlphaFoldDB" id="A0A6A5ZA37"/>
<accession>A0A6A5ZA37</accession>
<feature type="transmembrane region" description="Helical" evidence="6">
    <location>
        <begin position="12"/>
        <end position="31"/>
    </location>
</feature>
<dbReference type="GO" id="GO:0120029">
    <property type="term" value="P:proton export across plasma membrane"/>
    <property type="evidence" value="ECO:0007669"/>
    <property type="project" value="InterPro"/>
</dbReference>
<keyword evidence="3 6" id="KW-1133">Transmembrane helix</keyword>
<gene>
    <name evidence="8" type="ORF">BDV96DRAFT_544732</name>
</gene>
<sequence length="492" mass="54341">MAWSQIEATPPHISYLVITSFLILYALFSVLIRNRLHLSEPPLATVFGIVAGPKVLGFLQPYEWGFSDNVVHEFTRIIVGVQCFAVGLELPESYFPRTWLSLGMLLGPVMTFGWIICAVFITVIFDIDIISGLIISACLTPTDPVLAASVLSNSQFSTRIPKRIRDLLSAESGCNDGVSFPFLYIGLSILTRSTVGGILKKWFLITILYQCVLGIIIGLFIGHFFNRVYRFVHKREMMGHASYLAFYLLLAIFSVGVASTLGVDDFLVAFCAGLGFSHAGNMPLKSQTETRLPIIIDLLMNSTMFVFFGAMMPWQSFNHLDSITPFRLIAFLVLILLFRRIPIVYALHKLGAMPQVKTTTEALFAGHFGPMGVGALFLAMEARAELETGGSIPLPNPPDNLPIELQRTVVLVWPIICFVVLGSTLIHGLSTLGISISGHFARPKGDRAPLIGAEREGLHGMVFDDEAEAEREGSVNEQDEEEEHRGFLRGRT</sequence>
<dbReference type="GO" id="GO:0015385">
    <property type="term" value="F:sodium:proton antiporter activity"/>
    <property type="evidence" value="ECO:0007669"/>
    <property type="project" value="InterPro"/>
</dbReference>
<dbReference type="OrthoDB" id="2190219at2759"/>
<evidence type="ECO:0000256" key="1">
    <source>
        <dbReference type="ARBA" id="ARBA00004141"/>
    </source>
</evidence>
<proteinExistence type="predicted"/>
<feature type="transmembrane region" description="Helical" evidence="6">
    <location>
        <begin position="237"/>
        <end position="260"/>
    </location>
</feature>
<dbReference type="GO" id="GO:0030007">
    <property type="term" value="P:intracellular potassium ion homeostasis"/>
    <property type="evidence" value="ECO:0007669"/>
    <property type="project" value="TreeGrafter"/>
</dbReference>
<evidence type="ECO:0000256" key="5">
    <source>
        <dbReference type="SAM" id="MobiDB-lite"/>
    </source>
</evidence>
<evidence type="ECO:0000256" key="4">
    <source>
        <dbReference type="ARBA" id="ARBA00023136"/>
    </source>
</evidence>
<evidence type="ECO:0000259" key="7">
    <source>
        <dbReference type="Pfam" id="PF00999"/>
    </source>
</evidence>
<feature type="transmembrane region" description="Helical" evidence="6">
    <location>
        <begin position="294"/>
        <end position="314"/>
    </location>
</feature>
<evidence type="ECO:0000256" key="6">
    <source>
        <dbReference type="SAM" id="Phobius"/>
    </source>
</evidence>
<evidence type="ECO:0000256" key="2">
    <source>
        <dbReference type="ARBA" id="ARBA00022692"/>
    </source>
</evidence>
<dbReference type="InterPro" id="IPR038770">
    <property type="entry name" value="Na+/solute_symporter_sf"/>
</dbReference>
<evidence type="ECO:0000313" key="9">
    <source>
        <dbReference type="Proteomes" id="UP000799770"/>
    </source>
</evidence>
<evidence type="ECO:0000313" key="8">
    <source>
        <dbReference type="EMBL" id="KAF2116135.1"/>
    </source>
</evidence>
<name>A0A6A5ZA37_9PLEO</name>
<dbReference type="GO" id="GO:0036376">
    <property type="term" value="P:sodium ion export across plasma membrane"/>
    <property type="evidence" value="ECO:0007669"/>
    <property type="project" value="InterPro"/>
</dbReference>
<reference evidence="8" key="1">
    <citation type="journal article" date="2020" name="Stud. Mycol.">
        <title>101 Dothideomycetes genomes: a test case for predicting lifestyles and emergence of pathogens.</title>
        <authorList>
            <person name="Haridas S."/>
            <person name="Albert R."/>
            <person name="Binder M."/>
            <person name="Bloem J."/>
            <person name="Labutti K."/>
            <person name="Salamov A."/>
            <person name="Andreopoulos B."/>
            <person name="Baker S."/>
            <person name="Barry K."/>
            <person name="Bills G."/>
            <person name="Bluhm B."/>
            <person name="Cannon C."/>
            <person name="Castanera R."/>
            <person name="Culley D."/>
            <person name="Daum C."/>
            <person name="Ezra D."/>
            <person name="Gonzalez J."/>
            <person name="Henrissat B."/>
            <person name="Kuo A."/>
            <person name="Liang C."/>
            <person name="Lipzen A."/>
            <person name="Lutzoni F."/>
            <person name="Magnuson J."/>
            <person name="Mondo S."/>
            <person name="Nolan M."/>
            <person name="Ohm R."/>
            <person name="Pangilinan J."/>
            <person name="Park H.-J."/>
            <person name="Ramirez L."/>
            <person name="Alfaro M."/>
            <person name="Sun H."/>
            <person name="Tritt A."/>
            <person name="Yoshinaga Y."/>
            <person name="Zwiers L.-H."/>
            <person name="Turgeon B."/>
            <person name="Goodwin S."/>
            <person name="Spatafora J."/>
            <person name="Crous P."/>
            <person name="Grigoriev I."/>
        </authorList>
    </citation>
    <scope>NUCLEOTIDE SEQUENCE</scope>
    <source>
        <strain evidence="8">CBS 627.86</strain>
    </source>
</reference>
<feature type="domain" description="Cation/H+ exchanger transmembrane" evidence="7">
    <location>
        <begin position="24"/>
        <end position="431"/>
    </location>
</feature>
<keyword evidence="4 6" id="KW-0472">Membrane</keyword>
<dbReference type="InterPro" id="IPR004712">
    <property type="entry name" value="Na+/H+_antiporter_fungi"/>
</dbReference>
<dbReference type="Proteomes" id="UP000799770">
    <property type="component" value="Unassembled WGS sequence"/>
</dbReference>
<dbReference type="PANTHER" id="PTHR31382:SF2">
    <property type="entry name" value="CATION_H+ EXCHANGER DOMAIN-CONTAINING PROTEIN"/>
    <property type="match status" value="1"/>
</dbReference>
<dbReference type="Pfam" id="PF00999">
    <property type="entry name" value="Na_H_Exchanger"/>
    <property type="match status" value="1"/>
</dbReference>
<keyword evidence="2 6" id="KW-0812">Transmembrane</keyword>
<organism evidence="8 9">
    <name type="scientific">Lophiotrema nucula</name>
    <dbReference type="NCBI Taxonomy" id="690887"/>
    <lineage>
        <taxon>Eukaryota</taxon>
        <taxon>Fungi</taxon>
        <taxon>Dikarya</taxon>
        <taxon>Ascomycota</taxon>
        <taxon>Pezizomycotina</taxon>
        <taxon>Dothideomycetes</taxon>
        <taxon>Pleosporomycetidae</taxon>
        <taxon>Pleosporales</taxon>
        <taxon>Lophiotremataceae</taxon>
        <taxon>Lophiotrema</taxon>
    </lineage>
</organism>
<feature type="transmembrane region" description="Helical" evidence="6">
    <location>
        <begin position="202"/>
        <end position="225"/>
    </location>
</feature>
<dbReference type="GO" id="GO:0005886">
    <property type="term" value="C:plasma membrane"/>
    <property type="evidence" value="ECO:0007669"/>
    <property type="project" value="InterPro"/>
</dbReference>